<proteinExistence type="predicted"/>
<dbReference type="PRINTS" id="PR00344">
    <property type="entry name" value="BCTRLSENSOR"/>
</dbReference>
<comment type="caution">
    <text evidence="5">The sequence shown here is derived from an EMBL/GenBank/DDBJ whole genome shotgun (WGS) entry which is preliminary data.</text>
</comment>
<dbReference type="InterPro" id="IPR003594">
    <property type="entry name" value="HATPase_dom"/>
</dbReference>
<comment type="catalytic activity">
    <reaction evidence="1">
        <text>ATP + protein L-histidine = ADP + protein N-phospho-L-histidine.</text>
        <dbReference type="EC" id="2.7.13.3"/>
    </reaction>
</comment>
<dbReference type="Gene3D" id="3.30.565.10">
    <property type="entry name" value="Histidine kinase-like ATPase, C-terminal domain"/>
    <property type="match status" value="1"/>
</dbReference>
<dbReference type="GO" id="GO:0016301">
    <property type="term" value="F:kinase activity"/>
    <property type="evidence" value="ECO:0007669"/>
    <property type="project" value="UniProtKB-KW"/>
</dbReference>
<dbReference type="InterPro" id="IPR036097">
    <property type="entry name" value="HisK_dim/P_sf"/>
</dbReference>
<evidence type="ECO:0000313" key="5">
    <source>
        <dbReference type="EMBL" id="MET3794248.1"/>
    </source>
</evidence>
<dbReference type="CDD" id="cd00082">
    <property type="entry name" value="HisKA"/>
    <property type="match status" value="1"/>
</dbReference>
<dbReference type="InterPro" id="IPR005467">
    <property type="entry name" value="His_kinase_dom"/>
</dbReference>
<gene>
    <name evidence="5" type="ORF">ABID37_004488</name>
</gene>
<dbReference type="SMART" id="SM00387">
    <property type="entry name" value="HATPase_c"/>
    <property type="match status" value="1"/>
</dbReference>
<dbReference type="PANTHER" id="PTHR43065">
    <property type="entry name" value="SENSOR HISTIDINE KINASE"/>
    <property type="match status" value="1"/>
</dbReference>
<evidence type="ECO:0000256" key="1">
    <source>
        <dbReference type="ARBA" id="ARBA00000085"/>
    </source>
</evidence>
<reference evidence="5 6" key="1">
    <citation type="submission" date="2024-06" db="EMBL/GenBank/DDBJ databases">
        <title>Genomic Encyclopedia of Type Strains, Phase IV (KMG-IV): sequencing the most valuable type-strain genomes for metagenomic binning, comparative biology and taxonomic classification.</title>
        <authorList>
            <person name="Goeker M."/>
        </authorList>
    </citation>
    <scope>NUCLEOTIDE SEQUENCE [LARGE SCALE GENOMIC DNA]</scope>
    <source>
        <strain evidence="5 6">DSM 27865</strain>
    </source>
</reference>
<evidence type="ECO:0000313" key="6">
    <source>
        <dbReference type="Proteomes" id="UP001549076"/>
    </source>
</evidence>
<dbReference type="PROSITE" id="PS50109">
    <property type="entry name" value="HIS_KIN"/>
    <property type="match status" value="1"/>
</dbReference>
<dbReference type="InterPro" id="IPR036890">
    <property type="entry name" value="HATPase_C_sf"/>
</dbReference>
<evidence type="ECO:0000256" key="2">
    <source>
        <dbReference type="ARBA" id="ARBA00012438"/>
    </source>
</evidence>
<dbReference type="Gene3D" id="3.40.50.2300">
    <property type="match status" value="2"/>
</dbReference>
<feature type="domain" description="Histidine kinase" evidence="4">
    <location>
        <begin position="421"/>
        <end position="638"/>
    </location>
</feature>
<dbReference type="PANTHER" id="PTHR43065:SF42">
    <property type="entry name" value="TWO-COMPONENT SENSOR PPRA"/>
    <property type="match status" value="1"/>
</dbReference>
<keyword evidence="5" id="KW-0808">Transferase</keyword>
<dbReference type="SUPFAM" id="SSF47384">
    <property type="entry name" value="Homodimeric domain of signal transducing histidine kinase"/>
    <property type="match status" value="1"/>
</dbReference>
<accession>A0ABV2N5Z8</accession>
<dbReference type="Proteomes" id="UP001549076">
    <property type="component" value="Unassembled WGS sequence"/>
</dbReference>
<dbReference type="CDD" id="cd00075">
    <property type="entry name" value="HATPase"/>
    <property type="match status" value="1"/>
</dbReference>
<evidence type="ECO:0000259" key="4">
    <source>
        <dbReference type="PROSITE" id="PS50109"/>
    </source>
</evidence>
<sequence length="638" mass="70371">MSLIFLLKYDVNSESVIIEGGYIQVKLIFLSLLRWAVTFITIWAGSAMADAEPIRVLLIYEPDGSKASTIEFTEGFHSRLDAPNPTAFEIYSEYLDSLRFPEPEHVTRMANLLSAKYRDKKLDVVIVLGPYALSFILDNREKIAPDAPLLFGGISTRSTRLHELPPDAKGILSEFDLRQTLSLAQRLQPYAKKAFVVFGSGPFDQSWGASAKAALGDRYLDFEIEYLTGLNLDGFADKVRHLRREDVVLLLTVSQDAQGRKYDPREVTAKLAPISSVPLYTVYDTFVAAGALGGQMGTFRSVGEQMADLVVKVTSQDQTLPQFVRQVSQPIVNELVMKRFNIDPKLLPSGSEILFHQTSAWEEYSTEIMLIIAVVLLQSGLITALVLQASHRRKIEAELALGQRELAHLSRASMLGELSGAFAHELNQPLTSMLANAEVGKRLLNSPMETGKLGELKEIFSDIIADNKRAADVIIQLRRLLTKGEASLEPVELSQVVNSTLALANAEFVVRQTKVNFKRPSYPVEVLGNFAQLQQIVLNLVVNAMDATSTLPPANRQVEIVVRKDGRFGELIVLDNGPGLTPDMMNDAFKPFVSTKPGGLGLGLQICHSIATAHGGTLAFDEGYHRGARIVLRLPLQE</sequence>
<name>A0ABV2N5Z8_9HYPH</name>
<organism evidence="5 6">
    <name type="scientific">Aquamicrobium terrae</name>
    <dbReference type="NCBI Taxonomy" id="1324945"/>
    <lineage>
        <taxon>Bacteria</taxon>
        <taxon>Pseudomonadati</taxon>
        <taxon>Pseudomonadota</taxon>
        <taxon>Alphaproteobacteria</taxon>
        <taxon>Hyphomicrobiales</taxon>
        <taxon>Phyllobacteriaceae</taxon>
        <taxon>Aquamicrobium</taxon>
    </lineage>
</organism>
<keyword evidence="6" id="KW-1185">Reference proteome</keyword>
<dbReference type="RefSeq" id="WP_354198836.1">
    <property type="nucleotide sequence ID" value="NZ_JBEPML010000022.1"/>
</dbReference>
<keyword evidence="3" id="KW-0597">Phosphoprotein</keyword>
<protein>
    <recommendedName>
        <fullName evidence="2">histidine kinase</fullName>
        <ecNumber evidence="2">2.7.13.3</ecNumber>
    </recommendedName>
</protein>
<dbReference type="InterPro" id="IPR003661">
    <property type="entry name" value="HisK_dim/P_dom"/>
</dbReference>
<dbReference type="EMBL" id="JBEPML010000022">
    <property type="protein sequence ID" value="MET3794248.1"/>
    <property type="molecule type" value="Genomic_DNA"/>
</dbReference>
<dbReference type="Pfam" id="PF02518">
    <property type="entry name" value="HATPase_c"/>
    <property type="match status" value="1"/>
</dbReference>
<dbReference type="EC" id="2.7.13.3" evidence="2"/>
<dbReference type="InterPro" id="IPR004358">
    <property type="entry name" value="Sig_transdc_His_kin-like_C"/>
</dbReference>
<evidence type="ECO:0000256" key="3">
    <source>
        <dbReference type="ARBA" id="ARBA00022553"/>
    </source>
</evidence>
<dbReference type="SUPFAM" id="SSF55874">
    <property type="entry name" value="ATPase domain of HSP90 chaperone/DNA topoisomerase II/histidine kinase"/>
    <property type="match status" value="1"/>
</dbReference>
<keyword evidence="5" id="KW-0418">Kinase</keyword>
<dbReference type="Gene3D" id="1.10.287.130">
    <property type="match status" value="1"/>
</dbReference>